<sequence>MRSTSRKKKQTPQSRSMMISFPTWIVLGLTLTSVIAQSTEVITTSDTASDIDLCPRFHEGNIPPFLSSCDSKINECISNNFVKQFDFCQACVAVDSTDLKDVNNCLCVQCGLKALVDDCFKDHCTDKSQLVTLNRLLDGFSTKRPKFNVAEMPTVENPPLGYFDSEDGTGKYRNLLSFERKSLVQTIVYLLQPIDETSTDVDAQFWWKKRNNRKHKDEEKDNSGDDPGIEEGFKPPLIYTTTDTYTTYIPKEKTYTTWKPKTIETTVIIDQCEGKRSVTTIADTLYITDYDTIYTTDYDVSTTTEYNTKYIKKLKTKYLHDYVTFTETDFDLITKTKYKHDFITTTETEIEPSTRIIKVGKTTKTVSVPATVTQTKTNTETKYKFELKRKVKVTTSTTVKIESKTATITTIKTKKRWIPRTTTVTAVSLATTTVNGMPLVPMLSGIKFGLYDASENELGEQRSQPLEKRYPNEKVEPTMTEYMSLYATVTEPRSKKTYSFTDFYSTPQVVRNNDRYQTNFSIPPDSTSSASKLSSQLMVYTFFTVSLLSLSLMGMVIIPESHLQQTYDQPKSSLEVTNLNEEAAKTTFHRLQENETNEEMAIILSVD</sequence>
<name>G0V6F9_NAUCA</name>
<keyword evidence="2" id="KW-0732">Signal</keyword>
<accession>G0V6F9</accession>
<dbReference type="AlphaFoldDB" id="G0V6F9"/>
<dbReference type="InParanoid" id="G0V6F9"/>
<evidence type="ECO:0000313" key="3">
    <source>
        <dbReference type="EMBL" id="CCC67051.1"/>
    </source>
</evidence>
<organism evidence="3 4">
    <name type="scientific">Naumovozyma castellii</name>
    <name type="common">Yeast</name>
    <name type="synonym">Saccharomyces castellii</name>
    <dbReference type="NCBI Taxonomy" id="27288"/>
    <lineage>
        <taxon>Eukaryota</taxon>
        <taxon>Fungi</taxon>
        <taxon>Dikarya</taxon>
        <taxon>Ascomycota</taxon>
        <taxon>Saccharomycotina</taxon>
        <taxon>Saccharomycetes</taxon>
        <taxon>Saccharomycetales</taxon>
        <taxon>Saccharomycetaceae</taxon>
        <taxon>Naumovozyma</taxon>
    </lineage>
</organism>
<feature type="signal peptide" evidence="2">
    <location>
        <begin position="1"/>
        <end position="36"/>
    </location>
</feature>
<keyword evidence="1" id="KW-1133">Transmembrane helix</keyword>
<keyword evidence="4" id="KW-1185">Reference proteome</keyword>
<feature type="transmembrane region" description="Helical" evidence="1">
    <location>
        <begin position="537"/>
        <end position="558"/>
    </location>
</feature>
<dbReference type="HOGENOM" id="CLU_449837_0_0_1"/>
<reference evidence="3 4" key="1">
    <citation type="journal article" date="2011" name="Proc. Natl. Acad. Sci. U.S.A.">
        <title>Evolutionary erosion of yeast sex chromosomes by mating-type switching accidents.</title>
        <authorList>
            <person name="Gordon J.L."/>
            <person name="Armisen D."/>
            <person name="Proux-Wera E."/>
            <person name="Oheigeartaigh S.S."/>
            <person name="Byrne K.P."/>
            <person name="Wolfe K.H."/>
        </authorList>
    </citation>
    <scope>NUCLEOTIDE SEQUENCE [LARGE SCALE GENOMIC DNA]</scope>
    <source>
        <strain evidence="4">ATCC 76901 / BCRC 22586 / CBS 4309 / NBRC 1992 / NRRL Y-12630</strain>
    </source>
</reference>
<keyword evidence="1" id="KW-0812">Transmembrane</keyword>
<dbReference type="RefSeq" id="XP_003673438.1">
    <property type="nucleotide sequence ID" value="XM_003673390.1"/>
</dbReference>
<dbReference type="Proteomes" id="UP000001640">
    <property type="component" value="Chromosome 1"/>
</dbReference>
<gene>
    <name evidence="3" type="primary">NCAS0A04930</name>
    <name evidence="3" type="ordered locus">NCAS_0A04930</name>
</gene>
<evidence type="ECO:0000256" key="2">
    <source>
        <dbReference type="SAM" id="SignalP"/>
    </source>
</evidence>
<keyword evidence="1" id="KW-0472">Membrane</keyword>
<dbReference type="GeneID" id="96900536"/>
<reference key="2">
    <citation type="submission" date="2011-08" db="EMBL/GenBank/DDBJ databases">
        <title>Genome sequence of Naumovozyma castellii.</title>
        <authorList>
            <person name="Gordon J.L."/>
            <person name="Armisen D."/>
            <person name="Proux-Wera E."/>
            <person name="OhEigeartaigh S.S."/>
            <person name="Byrne K.P."/>
            <person name="Wolfe K.H."/>
        </authorList>
    </citation>
    <scope>NUCLEOTIDE SEQUENCE</scope>
    <source>
        <strain>Type strain:CBS 4309</strain>
    </source>
</reference>
<proteinExistence type="predicted"/>
<protein>
    <submittedName>
        <fullName evidence="3">Uncharacterized protein</fullName>
    </submittedName>
</protein>
<dbReference type="OMA" id="HDYVTFT"/>
<dbReference type="eggNOG" id="ENOG502S2FV">
    <property type="taxonomic scope" value="Eukaryota"/>
</dbReference>
<evidence type="ECO:0000313" key="4">
    <source>
        <dbReference type="Proteomes" id="UP000001640"/>
    </source>
</evidence>
<dbReference type="OrthoDB" id="4070544at2759"/>
<dbReference type="KEGG" id="ncs:NCAS_0A04930"/>
<evidence type="ECO:0000256" key="1">
    <source>
        <dbReference type="SAM" id="Phobius"/>
    </source>
</evidence>
<dbReference type="EMBL" id="HE576752">
    <property type="protein sequence ID" value="CCC67051.1"/>
    <property type="molecule type" value="Genomic_DNA"/>
</dbReference>
<feature type="chain" id="PRO_5003410814" evidence="2">
    <location>
        <begin position="37"/>
        <end position="607"/>
    </location>
</feature>